<keyword evidence="1" id="KW-0805">Transcription regulation</keyword>
<protein>
    <submittedName>
        <fullName evidence="5">Helix-turn-helix transcriptional regulator</fullName>
    </submittedName>
</protein>
<dbReference type="Gene3D" id="1.10.10.10">
    <property type="entry name" value="Winged helix-like DNA-binding domain superfamily/Winged helix DNA-binding domain"/>
    <property type="match status" value="1"/>
</dbReference>
<dbReference type="STRING" id="404433.BTW07_10070"/>
<dbReference type="PROSITE" id="PS00622">
    <property type="entry name" value="HTH_LUXR_1"/>
    <property type="match status" value="1"/>
</dbReference>
<keyword evidence="6" id="KW-1185">Reference proteome</keyword>
<dbReference type="RefSeq" id="WP_075570051.1">
    <property type="nucleotide sequence ID" value="NZ_MSDO01000012.1"/>
</dbReference>
<dbReference type="Pfam" id="PF00196">
    <property type="entry name" value="GerE"/>
    <property type="match status" value="1"/>
</dbReference>
<dbReference type="FunFam" id="1.10.10.10:FF:000153">
    <property type="entry name" value="LuxR family transcriptional regulator"/>
    <property type="match status" value="1"/>
</dbReference>
<evidence type="ECO:0000259" key="4">
    <source>
        <dbReference type="PROSITE" id="PS50043"/>
    </source>
</evidence>
<dbReference type="GO" id="GO:0006355">
    <property type="term" value="P:regulation of DNA-templated transcription"/>
    <property type="evidence" value="ECO:0007669"/>
    <property type="project" value="InterPro"/>
</dbReference>
<dbReference type="PROSITE" id="PS50043">
    <property type="entry name" value="HTH_LUXR_2"/>
    <property type="match status" value="1"/>
</dbReference>
<evidence type="ECO:0000313" key="6">
    <source>
        <dbReference type="Proteomes" id="UP000186878"/>
    </source>
</evidence>
<dbReference type="PANTHER" id="PTHR44688:SF25">
    <property type="entry name" value="HTH LUXR-TYPE DOMAIN-CONTAINING PROTEIN"/>
    <property type="match status" value="1"/>
</dbReference>
<gene>
    <name evidence="5" type="ORF">BTW07_10070</name>
</gene>
<dbReference type="AlphaFoldDB" id="A0A1Q8SS10"/>
<comment type="caution">
    <text evidence="5">The sequence shown here is derived from an EMBL/GenBank/DDBJ whole genome shotgun (WGS) entry which is preliminary data.</text>
</comment>
<dbReference type="InterPro" id="IPR036388">
    <property type="entry name" value="WH-like_DNA-bd_sf"/>
</dbReference>
<dbReference type="GO" id="GO:0003677">
    <property type="term" value="F:DNA binding"/>
    <property type="evidence" value="ECO:0007669"/>
    <property type="project" value="UniProtKB-KW"/>
</dbReference>
<dbReference type="InterPro" id="IPR049151">
    <property type="entry name" value="CsgD-like_REC"/>
</dbReference>
<dbReference type="Pfam" id="PF21155">
    <property type="entry name" value="VpsT-like_REC"/>
    <property type="match status" value="1"/>
</dbReference>
<dbReference type="SMART" id="SM00421">
    <property type="entry name" value="HTH_LUXR"/>
    <property type="match status" value="1"/>
</dbReference>
<keyword evidence="2" id="KW-0238">DNA-binding</keyword>
<dbReference type="PANTHER" id="PTHR44688">
    <property type="entry name" value="DNA-BINDING TRANSCRIPTIONAL ACTIVATOR DEVR_DOSR"/>
    <property type="match status" value="1"/>
</dbReference>
<dbReference type="PRINTS" id="PR00038">
    <property type="entry name" value="HTHLUXR"/>
</dbReference>
<dbReference type="Proteomes" id="UP000186878">
    <property type="component" value="Unassembled WGS sequence"/>
</dbReference>
<organism evidence="5 6">
    <name type="scientific">Salinicola socius</name>
    <dbReference type="NCBI Taxonomy" id="404433"/>
    <lineage>
        <taxon>Bacteria</taxon>
        <taxon>Pseudomonadati</taxon>
        <taxon>Pseudomonadota</taxon>
        <taxon>Gammaproteobacteria</taxon>
        <taxon>Oceanospirillales</taxon>
        <taxon>Halomonadaceae</taxon>
        <taxon>Salinicola</taxon>
    </lineage>
</organism>
<dbReference type="SUPFAM" id="SSF46894">
    <property type="entry name" value="C-terminal effector domain of the bipartite response regulators"/>
    <property type="match status" value="1"/>
</dbReference>
<feature type="domain" description="HTH luxR-type" evidence="4">
    <location>
        <begin position="144"/>
        <end position="210"/>
    </location>
</feature>
<accession>A0A1Q8SS10</accession>
<evidence type="ECO:0000256" key="2">
    <source>
        <dbReference type="ARBA" id="ARBA00023125"/>
    </source>
</evidence>
<proteinExistence type="predicted"/>
<dbReference type="CDD" id="cd06170">
    <property type="entry name" value="LuxR_C_like"/>
    <property type="match status" value="1"/>
</dbReference>
<sequence>MNTEHTDIVLVTDCNSQSVLFLDYIHQKTGCRVSALSPQERFPVAEGRRVLVLLDGDHVQEKDLLSWNTRAEENDAIILSAFNVRDNKQVMELLIGIHLRGVFYRQDNLELICKGIVKLLGGELWISRPLSAMLIDFYRRQQVNTYRPVCGLTRRELEIVTLLVSGASNTEIAEKLFVSEHTVKSHLYNLFRKINVHNRIQATNWARQNLGTIPVMASRYASGRR</sequence>
<dbReference type="Gene3D" id="3.40.50.2300">
    <property type="match status" value="1"/>
</dbReference>
<dbReference type="EMBL" id="MSDO01000012">
    <property type="protein sequence ID" value="OLO04230.1"/>
    <property type="molecule type" value="Genomic_DNA"/>
</dbReference>
<evidence type="ECO:0000313" key="5">
    <source>
        <dbReference type="EMBL" id="OLO04230.1"/>
    </source>
</evidence>
<reference evidence="5 6" key="1">
    <citation type="submission" date="2016-12" db="EMBL/GenBank/DDBJ databases">
        <title>Draft genome sequences of strains Salinicola socius SMB35, Salinicola sp. MH3R3-1 and Chromohalobacter sp. SMB17 from the Verkhnekamsk potash mining region of Russia.</title>
        <authorList>
            <person name="Mavrodi D.V."/>
            <person name="Olsson B.E."/>
            <person name="Korsakova E.S."/>
            <person name="Pyankova A."/>
            <person name="Mavrodi O.V."/>
            <person name="Plotnikova E.G."/>
        </authorList>
    </citation>
    <scope>NUCLEOTIDE SEQUENCE [LARGE SCALE GENOMIC DNA]</scope>
    <source>
        <strain evidence="5 6">SMB35</strain>
    </source>
</reference>
<evidence type="ECO:0000256" key="1">
    <source>
        <dbReference type="ARBA" id="ARBA00023015"/>
    </source>
</evidence>
<name>A0A1Q8SS10_9GAMM</name>
<dbReference type="InterPro" id="IPR000792">
    <property type="entry name" value="Tscrpt_reg_LuxR_C"/>
</dbReference>
<keyword evidence="3" id="KW-0804">Transcription</keyword>
<dbReference type="InterPro" id="IPR016032">
    <property type="entry name" value="Sig_transdc_resp-reg_C-effctor"/>
</dbReference>
<dbReference type="OrthoDB" id="561214at2"/>
<evidence type="ECO:0000256" key="3">
    <source>
        <dbReference type="ARBA" id="ARBA00023163"/>
    </source>
</evidence>